<keyword evidence="3" id="KW-1185">Reference proteome</keyword>
<dbReference type="RefSeq" id="WP_093142270.1">
    <property type="nucleotide sequence ID" value="NZ_FOXF01000023.1"/>
</dbReference>
<dbReference type="AlphaFoldDB" id="A0A662ZHL7"/>
<name>A0A662ZHL7_9GAMM</name>
<sequence>MIHYNDELLTSNNEDAVERKKKELKKAPRIKASAVSGLSNEELLRKSIIRAWRPYKGKIYIDPLFERYSVRKFDFYSIRSVITERYYCYPEVESFTITDLGDRSEHYCFNGCKGNLKIRVCFVKPGVIADELLDQMYFMGTYSEFALWELDTGDYGRVLAEKHGTYKCFVRDSMALFIGSEGDEEEAPAEVPAKAPADAEQEQPAEV</sequence>
<feature type="region of interest" description="Disordered" evidence="1">
    <location>
        <begin position="182"/>
        <end position="207"/>
    </location>
</feature>
<evidence type="ECO:0000313" key="3">
    <source>
        <dbReference type="Proteomes" id="UP000243745"/>
    </source>
</evidence>
<dbReference type="Proteomes" id="UP000243745">
    <property type="component" value="Unassembled WGS sequence"/>
</dbReference>
<organism evidence="2 3">
    <name type="scientific">Ruminobacter amylophilus</name>
    <dbReference type="NCBI Taxonomy" id="867"/>
    <lineage>
        <taxon>Bacteria</taxon>
        <taxon>Pseudomonadati</taxon>
        <taxon>Pseudomonadota</taxon>
        <taxon>Gammaproteobacteria</taxon>
        <taxon>Aeromonadales</taxon>
        <taxon>Succinivibrionaceae</taxon>
        <taxon>Ruminobacter</taxon>
    </lineage>
</organism>
<accession>A0A662ZHL7</accession>
<gene>
    <name evidence="2" type="ORF">SAMN02910344_01372</name>
</gene>
<dbReference type="EMBL" id="FOXF01000023">
    <property type="protein sequence ID" value="SFP43284.1"/>
    <property type="molecule type" value="Genomic_DNA"/>
</dbReference>
<evidence type="ECO:0000256" key="1">
    <source>
        <dbReference type="SAM" id="MobiDB-lite"/>
    </source>
</evidence>
<protein>
    <submittedName>
        <fullName evidence="2">Uncharacterized protein</fullName>
    </submittedName>
</protein>
<proteinExistence type="predicted"/>
<evidence type="ECO:0000313" key="2">
    <source>
        <dbReference type="EMBL" id="SFP43284.1"/>
    </source>
</evidence>
<reference evidence="2 3" key="1">
    <citation type="submission" date="2016-10" db="EMBL/GenBank/DDBJ databases">
        <authorList>
            <person name="Varghese N."/>
            <person name="Submissions S."/>
        </authorList>
    </citation>
    <scope>NUCLEOTIDE SEQUENCE [LARGE SCALE GENOMIC DNA]</scope>
    <source>
        <strain evidence="2 3">DSM 1361</strain>
    </source>
</reference>
<feature type="compositionally biased region" description="Low complexity" evidence="1">
    <location>
        <begin position="189"/>
        <end position="198"/>
    </location>
</feature>